<dbReference type="InterPro" id="IPR004474">
    <property type="entry name" value="LytR_CpsA_psr"/>
</dbReference>
<name>A0A7X1Z9C6_9LACT</name>
<dbReference type="Gene3D" id="3.40.630.190">
    <property type="entry name" value="LCP protein"/>
    <property type="match status" value="1"/>
</dbReference>
<feature type="compositionally biased region" description="Low complexity" evidence="2">
    <location>
        <begin position="414"/>
        <end position="441"/>
    </location>
</feature>
<organism evidence="4 5">
    <name type="scientific">Lactococcus hircilactis</name>
    <dbReference type="NCBI Taxonomy" id="1494462"/>
    <lineage>
        <taxon>Bacteria</taxon>
        <taxon>Bacillati</taxon>
        <taxon>Bacillota</taxon>
        <taxon>Bacilli</taxon>
        <taxon>Lactobacillales</taxon>
        <taxon>Streptococcaceae</taxon>
        <taxon>Lactococcus</taxon>
    </lineage>
</organism>
<feature type="region of interest" description="Disordered" evidence="2">
    <location>
        <begin position="414"/>
        <end position="447"/>
    </location>
</feature>
<dbReference type="PANTHER" id="PTHR33392:SF6">
    <property type="entry name" value="POLYISOPRENYL-TEICHOIC ACID--PEPTIDOGLYCAN TEICHOIC ACID TRANSFERASE TAGU"/>
    <property type="match status" value="1"/>
</dbReference>
<gene>
    <name evidence="4" type="ORF">GHI93_09410</name>
</gene>
<protein>
    <submittedName>
        <fullName evidence="4">LytR family transcriptional regulator</fullName>
    </submittedName>
</protein>
<dbReference type="EMBL" id="WITJ01000012">
    <property type="protein sequence ID" value="MQW40143.1"/>
    <property type="molecule type" value="Genomic_DNA"/>
</dbReference>
<evidence type="ECO:0000313" key="4">
    <source>
        <dbReference type="EMBL" id="MQW40143.1"/>
    </source>
</evidence>
<evidence type="ECO:0000259" key="3">
    <source>
        <dbReference type="Pfam" id="PF03816"/>
    </source>
</evidence>
<keyword evidence="5" id="KW-1185">Reference proteome</keyword>
<dbReference type="RefSeq" id="WP_153496800.1">
    <property type="nucleotide sequence ID" value="NZ_CBCRWP010000009.1"/>
</dbReference>
<dbReference type="PANTHER" id="PTHR33392">
    <property type="entry name" value="POLYISOPRENYL-TEICHOIC ACID--PEPTIDOGLYCAN TEICHOIC ACID TRANSFERASE TAGU"/>
    <property type="match status" value="1"/>
</dbReference>
<sequence>MKLWMKSLLMTGAIVLLTVAAAAAYLFTVSNSTVNALKSTYTNVGNKNTTEVLKATKPLTIVLLGVDTGGAGRGTADSWNGNSDSQIVMTLNPKTNTTTMVSMERDTMTNIMDASGKIVSKQKMNAAYPMGFNAGDASGKGLETAVGYSMKTIGSQAGIPIDNFFTINFDGIINLVNAVGGIDVYNDPKNIVSYEKPAIHPGDIYISDTEPEYTAVVKPGNQHLNGEQALVYSRDRHHRADGDYGRQAAQREVISQLMKKLLALDNVTQYQKLLNEAAKDFKTNIPITNSTLSYLLSYKDCFKKIVSIQSIGNGQMVNGGSYEFFSENTYLAFQNAMRLSLGESAETSLNPDLVTLESYFGSTSDYFLPSATVTEKGKQTIYGVATDGQLVTLNAQNSGKYVSAVTGEGLTAAETSSNSSTSASSSSSGAAAQTNQSSTSELPDGLTATTTQGVYTSRKGYTVYYKNGNYVYENGTLYPDGTKYPGQ</sequence>
<proteinExistence type="inferred from homology"/>
<evidence type="ECO:0000256" key="1">
    <source>
        <dbReference type="ARBA" id="ARBA00006068"/>
    </source>
</evidence>
<dbReference type="OrthoDB" id="27330at2"/>
<evidence type="ECO:0000313" key="5">
    <source>
        <dbReference type="Proteomes" id="UP000439550"/>
    </source>
</evidence>
<dbReference type="InterPro" id="IPR050922">
    <property type="entry name" value="LytR/CpsA/Psr_CW_biosynth"/>
</dbReference>
<feature type="domain" description="Cell envelope-related transcriptional attenuator" evidence="3">
    <location>
        <begin position="82"/>
        <end position="261"/>
    </location>
</feature>
<comment type="similarity">
    <text evidence="1">Belongs to the LytR/CpsA/Psr (LCP) family.</text>
</comment>
<dbReference type="NCBIfam" id="TIGR00350">
    <property type="entry name" value="lytR_cpsA_psr"/>
    <property type="match status" value="1"/>
</dbReference>
<evidence type="ECO:0000256" key="2">
    <source>
        <dbReference type="SAM" id="MobiDB-lite"/>
    </source>
</evidence>
<dbReference type="Pfam" id="PF03816">
    <property type="entry name" value="LytR_cpsA_psr"/>
    <property type="match status" value="1"/>
</dbReference>
<reference evidence="4 5" key="1">
    <citation type="submission" date="2019-10" db="EMBL/GenBank/DDBJ databases">
        <authorList>
            <person name="Dong K."/>
        </authorList>
    </citation>
    <scope>NUCLEOTIDE SEQUENCE [LARGE SCALE GENOMIC DNA]</scope>
    <source>
        <strain evidence="4 5">DSM 28960</strain>
    </source>
</reference>
<dbReference type="AlphaFoldDB" id="A0A7X1Z9C6"/>
<comment type="caution">
    <text evidence="4">The sequence shown here is derived from an EMBL/GenBank/DDBJ whole genome shotgun (WGS) entry which is preliminary data.</text>
</comment>
<dbReference type="Proteomes" id="UP000439550">
    <property type="component" value="Unassembled WGS sequence"/>
</dbReference>
<accession>A0A7X1Z9C6</accession>